<dbReference type="PANTHER" id="PTHR12385:SF14">
    <property type="entry name" value="CHOLINE TRANSPORTER-LIKE 2"/>
    <property type="match status" value="1"/>
</dbReference>
<dbReference type="EMBL" id="HBFX01019106">
    <property type="protein sequence ID" value="CAD8957049.1"/>
    <property type="molecule type" value="Transcribed_RNA"/>
</dbReference>
<feature type="transmembrane region" description="Helical" evidence="7">
    <location>
        <begin position="439"/>
        <end position="466"/>
    </location>
</feature>
<evidence type="ECO:0000256" key="5">
    <source>
        <dbReference type="ARBA" id="ARBA00023136"/>
    </source>
</evidence>
<keyword evidence="4 7" id="KW-1133">Transmembrane helix</keyword>
<organism evidence="9">
    <name type="scientific">Hemiselmis andersenii</name>
    <name type="common">Cryptophyte alga</name>
    <dbReference type="NCBI Taxonomy" id="464988"/>
    <lineage>
        <taxon>Eukaryota</taxon>
        <taxon>Cryptophyceae</taxon>
        <taxon>Cryptomonadales</taxon>
        <taxon>Hemiselmidaceae</taxon>
        <taxon>Hemiselmis</taxon>
    </lineage>
</organism>
<feature type="compositionally biased region" description="Basic and acidic residues" evidence="8">
    <location>
        <begin position="1"/>
        <end position="22"/>
    </location>
</feature>
<dbReference type="GO" id="GO:0022857">
    <property type="term" value="F:transmembrane transporter activity"/>
    <property type="evidence" value="ECO:0007669"/>
    <property type="project" value="UniProtKB-UniRule"/>
</dbReference>
<evidence type="ECO:0000313" key="9">
    <source>
        <dbReference type="EMBL" id="CAD8957049.1"/>
    </source>
</evidence>
<feature type="transmembrane region" description="Helical" evidence="7">
    <location>
        <begin position="353"/>
        <end position="372"/>
    </location>
</feature>
<gene>
    <name evidence="9" type="ORF">HAND00432_LOCUS11588</name>
</gene>
<evidence type="ECO:0000256" key="4">
    <source>
        <dbReference type="ARBA" id="ARBA00022989"/>
    </source>
</evidence>
<evidence type="ECO:0000256" key="7">
    <source>
        <dbReference type="RuleBase" id="RU368066"/>
    </source>
</evidence>
<feature type="transmembrane region" description="Helical" evidence="7">
    <location>
        <begin position="486"/>
        <end position="511"/>
    </location>
</feature>
<feature type="transmembrane region" description="Helical" evidence="7">
    <location>
        <begin position="720"/>
        <end position="739"/>
    </location>
</feature>
<feature type="transmembrane region" description="Helical" evidence="7">
    <location>
        <begin position="48"/>
        <end position="69"/>
    </location>
</feature>
<evidence type="ECO:0000256" key="6">
    <source>
        <dbReference type="ARBA" id="ARBA00023180"/>
    </source>
</evidence>
<feature type="region of interest" description="Disordered" evidence="8">
    <location>
        <begin position="1"/>
        <end position="27"/>
    </location>
</feature>
<proteinExistence type="inferred from homology"/>
<dbReference type="AlphaFoldDB" id="A0A6U4I244"/>
<evidence type="ECO:0000256" key="2">
    <source>
        <dbReference type="ARBA" id="ARBA00007168"/>
    </source>
</evidence>
<feature type="transmembrane region" description="Helical" evidence="7">
    <location>
        <begin position="585"/>
        <end position="607"/>
    </location>
</feature>
<name>A0A6U4I244_HEMAN</name>
<keyword evidence="5 7" id="KW-0472">Membrane</keyword>
<dbReference type="InterPro" id="IPR007603">
    <property type="entry name" value="Choline_transptr-like"/>
</dbReference>
<accession>A0A6U4I244</accession>
<evidence type="ECO:0000256" key="1">
    <source>
        <dbReference type="ARBA" id="ARBA00004141"/>
    </source>
</evidence>
<comment type="similarity">
    <text evidence="2 7">Belongs to the CTL (choline transporter-like) family.</text>
</comment>
<feature type="transmembrane region" description="Helical" evidence="7">
    <location>
        <begin position="378"/>
        <end position="401"/>
    </location>
</feature>
<sequence>MGGAASKREDPEDHAELQEKIKKNGGTPLPQGDMVMLPWEQRGCTDCLMLMIFIAFIGAMIAVGVIGFANGNPLRLHYGYDFNGHVCGTGVNSGKQNLYYPFPFPGPDPGGLPGSIGTDFTNVDLSWAVCVEKCPNQVSVFPPNQCMQAFQSRTDAGGVVTCGGNEDLSTDMSQFVIGKRLPTSASNVNSDTVDYGLDSQGPFGYQKYCLERVPVCSPCGDETCCDGTNQGGDGASTRNITSDSANPSQVFYGISLGRKYGFCYVPIPTIKAKYLTRCLPYSGTLAEQVDVNGNVIDATQSLNSGLAAYSSANRSNTVSNEQLSSATAVVATVVGGPQDTFASLADEINTHKWIILACAGIALGVALIYSQILRVAAIPLVSSVLVAIWVLLAGSTAILCFKAGVIETSQLPLELDGAVSSIPLPEGVTLGQSETNLELLIIACVVVGVTFLIYTVMLCFMASRIYLACKVIQQAGACLAEIPSALLFPLVQWIFMIALFIWFIVVFLYLASAGDWDMETRTYVWNDTVRRAIIFHFFGLLWVRAFILAVGNLVIAGATCDWFIINDKKLLRLPVYSAFLRTLRFHLGTAAAGSLIIAIVQFIRWVFRYYMYQLSKFSKDNPIVKVLACIGECCLACLERFLKFINRNAYIQTAMVGTSFCTSAREATVLIIRNCMRVGALAAVATIFNNFGKLFIAVVTGLLGALIIQGGDLDSISDAPIFSVTIIVILAFGVASAFIDVWDVVVESLFQCFCMDIEKGSGKAGGDLKQFMAENEGKGASKREIASQI</sequence>
<evidence type="ECO:0000256" key="3">
    <source>
        <dbReference type="ARBA" id="ARBA00022692"/>
    </source>
</evidence>
<evidence type="ECO:0000256" key="8">
    <source>
        <dbReference type="SAM" id="MobiDB-lite"/>
    </source>
</evidence>
<feature type="transmembrane region" description="Helical" evidence="7">
    <location>
        <begin position="532"/>
        <end position="565"/>
    </location>
</feature>
<dbReference type="GO" id="GO:0005886">
    <property type="term" value="C:plasma membrane"/>
    <property type="evidence" value="ECO:0007669"/>
    <property type="project" value="UniProtKB-SubCell"/>
</dbReference>
<comment type="function">
    <text evidence="7">Choline transporter.</text>
</comment>
<dbReference type="PANTHER" id="PTHR12385">
    <property type="entry name" value="CHOLINE TRANSPORTER-LIKE (SLC FAMILY 44)"/>
    <property type="match status" value="1"/>
</dbReference>
<dbReference type="Pfam" id="PF04515">
    <property type="entry name" value="Choline_transpo"/>
    <property type="match status" value="1"/>
</dbReference>
<keyword evidence="6" id="KW-0325">Glycoprotein</keyword>
<comment type="subcellular location">
    <subcellularLocation>
        <location evidence="7">Cell membrane</location>
        <topology evidence="7">Multi-pass membrane protein</topology>
    </subcellularLocation>
    <subcellularLocation>
        <location evidence="1">Membrane</location>
        <topology evidence="1">Multi-pass membrane protein</topology>
    </subcellularLocation>
</comment>
<protein>
    <recommendedName>
        <fullName evidence="7">Choline transporter-like protein</fullName>
    </recommendedName>
</protein>
<feature type="transmembrane region" description="Helical" evidence="7">
    <location>
        <begin position="680"/>
        <end position="708"/>
    </location>
</feature>
<keyword evidence="3 7" id="KW-0812">Transmembrane</keyword>
<reference evidence="9" key="1">
    <citation type="submission" date="2021-01" db="EMBL/GenBank/DDBJ databases">
        <authorList>
            <person name="Corre E."/>
            <person name="Pelletier E."/>
            <person name="Niang G."/>
            <person name="Scheremetjew M."/>
            <person name="Finn R."/>
            <person name="Kale V."/>
            <person name="Holt S."/>
            <person name="Cochrane G."/>
            <person name="Meng A."/>
            <person name="Brown T."/>
            <person name="Cohen L."/>
        </authorList>
    </citation>
    <scope>NUCLEOTIDE SEQUENCE</scope>
    <source>
        <strain evidence="9">CCMP644</strain>
    </source>
</reference>